<dbReference type="Proteomes" id="UP000515158">
    <property type="component" value="Unplaced"/>
</dbReference>
<evidence type="ECO:0000313" key="1">
    <source>
        <dbReference type="Proteomes" id="UP000515158"/>
    </source>
</evidence>
<dbReference type="PANTHER" id="PTHR21588:SF18">
    <property type="entry name" value="MICOS COMPLEX SUBUNIT MIC19"/>
    <property type="match status" value="1"/>
</dbReference>
<accession>A0A6P8ZUG7</accession>
<name>A0A6P8ZUG7_THRPL</name>
<proteinExistence type="predicted"/>
<dbReference type="GO" id="GO:0007007">
    <property type="term" value="P:inner mitochondrial membrane organization"/>
    <property type="evidence" value="ECO:0007669"/>
    <property type="project" value="TreeGrafter"/>
</dbReference>
<dbReference type="GeneID" id="117649874"/>
<dbReference type="PANTHER" id="PTHR21588">
    <property type="entry name" value="COILED-COIL-HELIX-COILED-COIL-HELIX DOMAIN CONTAINING 6"/>
    <property type="match status" value="1"/>
</dbReference>
<dbReference type="GO" id="GO:0061617">
    <property type="term" value="C:MICOS complex"/>
    <property type="evidence" value="ECO:0007669"/>
    <property type="project" value="TreeGrafter"/>
</dbReference>
<dbReference type="RefSeq" id="XP_034248942.1">
    <property type="nucleotide sequence ID" value="XM_034393051.1"/>
</dbReference>
<gene>
    <name evidence="2" type="primary">LOC117649874</name>
</gene>
<organism evidence="2">
    <name type="scientific">Thrips palmi</name>
    <name type="common">Melon thrips</name>
    <dbReference type="NCBI Taxonomy" id="161013"/>
    <lineage>
        <taxon>Eukaryota</taxon>
        <taxon>Metazoa</taxon>
        <taxon>Ecdysozoa</taxon>
        <taxon>Arthropoda</taxon>
        <taxon>Hexapoda</taxon>
        <taxon>Insecta</taxon>
        <taxon>Pterygota</taxon>
        <taxon>Neoptera</taxon>
        <taxon>Paraneoptera</taxon>
        <taxon>Thysanoptera</taxon>
        <taxon>Terebrantia</taxon>
        <taxon>Thripoidea</taxon>
        <taxon>Thripidae</taxon>
        <taxon>Thrips</taxon>
    </lineage>
</organism>
<dbReference type="AlphaFoldDB" id="A0A6P8ZUG7"/>
<protein>
    <submittedName>
        <fullName evidence="2">MICOS complex subunit MIC19</fullName>
    </submittedName>
</protein>
<evidence type="ECO:0000313" key="2">
    <source>
        <dbReference type="RefSeq" id="XP_034248942.1"/>
    </source>
</evidence>
<reference evidence="2" key="1">
    <citation type="submission" date="2025-08" db="UniProtKB">
        <authorList>
            <consortium name="RefSeq"/>
        </authorList>
    </citation>
    <scope>IDENTIFICATION</scope>
    <source>
        <tissue evidence="2">Total insect</tissue>
    </source>
</reference>
<dbReference type="InterPro" id="IPR052632">
    <property type="entry name" value="MICOS_subunit_Mic19"/>
</dbReference>
<dbReference type="CTD" id="54927"/>
<dbReference type="FunCoup" id="A0A6P8ZUG7">
    <property type="interactions" value="152"/>
</dbReference>
<dbReference type="OrthoDB" id="70030at2759"/>
<keyword evidence="1" id="KW-1185">Reference proteome</keyword>
<sequence length="177" mass="19385">MGGSQSTRNISVVNENEDNVIKVSDGVVRRLFGDESAASAGGAVENQNQSAPAAVAAQPAYIPGYNPISTAQVRREVLAAKDESDKYWTKRISSLVEAQERSKKYSESEYEKALNEVKTIFKTHNTVHYESPCKDIEGSLSKCYSENSSKSLNCAAQVQAFSECVQLKHNNMSKART</sequence>
<dbReference type="InParanoid" id="A0A6P8ZUG7"/>
<dbReference type="KEGG" id="tpal:117649874"/>